<proteinExistence type="predicted"/>
<sequence>MPRYFFDVQDGRDLPDEQGTVYADPETARLVAVSTSGEMIAAHAKSFWAHRDWRMHVTDEQGAAVCDLQFTGTAGAA</sequence>
<accession>A0A5C4MU13</accession>
<reference evidence="2 3" key="1">
    <citation type="submission" date="2019-06" db="EMBL/GenBank/DDBJ databases">
        <title>YIM 131921 draft genome.</title>
        <authorList>
            <person name="Jiang L."/>
        </authorList>
    </citation>
    <scope>NUCLEOTIDE SEQUENCE [LARGE SCALE GENOMIC DNA]</scope>
    <source>
        <strain evidence="2 3">YIM 131921</strain>
    </source>
</reference>
<keyword evidence="3" id="KW-1185">Reference proteome</keyword>
<feature type="domain" description="DUF6894" evidence="1">
    <location>
        <begin position="3"/>
        <end position="71"/>
    </location>
</feature>
<name>A0A5C4MU13_9RHOB</name>
<evidence type="ECO:0000259" key="1">
    <source>
        <dbReference type="Pfam" id="PF21834"/>
    </source>
</evidence>
<gene>
    <name evidence="2" type="ORF">FHG66_10570</name>
</gene>
<comment type="caution">
    <text evidence="2">The sequence shown here is derived from an EMBL/GenBank/DDBJ whole genome shotgun (WGS) entry which is preliminary data.</text>
</comment>
<dbReference type="RefSeq" id="WP_139076725.1">
    <property type="nucleotide sequence ID" value="NZ_VDFU01000010.1"/>
</dbReference>
<dbReference type="Proteomes" id="UP000305887">
    <property type="component" value="Unassembled WGS sequence"/>
</dbReference>
<dbReference type="EMBL" id="VDFU01000010">
    <property type="protein sequence ID" value="TNC49556.1"/>
    <property type="molecule type" value="Genomic_DNA"/>
</dbReference>
<protein>
    <recommendedName>
        <fullName evidence="1">DUF6894 domain-containing protein</fullName>
    </recommendedName>
</protein>
<organism evidence="2 3">
    <name type="scientific">Rubellimicrobium rubrum</name>
    <dbReference type="NCBI Taxonomy" id="2585369"/>
    <lineage>
        <taxon>Bacteria</taxon>
        <taxon>Pseudomonadati</taxon>
        <taxon>Pseudomonadota</taxon>
        <taxon>Alphaproteobacteria</taxon>
        <taxon>Rhodobacterales</taxon>
        <taxon>Roseobacteraceae</taxon>
        <taxon>Rubellimicrobium</taxon>
    </lineage>
</organism>
<dbReference type="AlphaFoldDB" id="A0A5C4MU13"/>
<dbReference type="InterPro" id="IPR054189">
    <property type="entry name" value="DUF6894"/>
</dbReference>
<evidence type="ECO:0000313" key="3">
    <source>
        <dbReference type="Proteomes" id="UP000305887"/>
    </source>
</evidence>
<evidence type="ECO:0000313" key="2">
    <source>
        <dbReference type="EMBL" id="TNC49556.1"/>
    </source>
</evidence>
<dbReference type="Pfam" id="PF21834">
    <property type="entry name" value="DUF6894"/>
    <property type="match status" value="1"/>
</dbReference>
<dbReference type="OrthoDB" id="7867504at2"/>